<evidence type="ECO:0000313" key="2">
    <source>
        <dbReference type="Proteomes" id="UP001642487"/>
    </source>
</evidence>
<reference evidence="1 2" key="1">
    <citation type="submission" date="2024-03" db="EMBL/GenBank/DDBJ databases">
        <authorList>
            <person name="Gkanogiannis A."/>
            <person name="Becerra Lopez-Lavalle L."/>
        </authorList>
    </citation>
    <scope>NUCLEOTIDE SEQUENCE [LARGE SCALE GENOMIC DNA]</scope>
</reference>
<name>A0ABP0YE26_9ROSI</name>
<accession>A0ABP0YE26</accession>
<organism evidence="1 2">
    <name type="scientific">Citrullus colocynthis</name>
    <name type="common">colocynth</name>
    <dbReference type="NCBI Taxonomy" id="252529"/>
    <lineage>
        <taxon>Eukaryota</taxon>
        <taxon>Viridiplantae</taxon>
        <taxon>Streptophyta</taxon>
        <taxon>Embryophyta</taxon>
        <taxon>Tracheophyta</taxon>
        <taxon>Spermatophyta</taxon>
        <taxon>Magnoliopsida</taxon>
        <taxon>eudicotyledons</taxon>
        <taxon>Gunneridae</taxon>
        <taxon>Pentapetalae</taxon>
        <taxon>rosids</taxon>
        <taxon>fabids</taxon>
        <taxon>Cucurbitales</taxon>
        <taxon>Cucurbitaceae</taxon>
        <taxon>Benincaseae</taxon>
        <taxon>Citrullus</taxon>
    </lineage>
</organism>
<gene>
    <name evidence="1" type="ORF">CITCOLO1_LOCUS9016</name>
</gene>
<keyword evidence="2" id="KW-1185">Reference proteome</keyword>
<sequence length="99" mass="11216">MIEKFKLIFYNLFSRLPTICNGRKCDGSERYILVGFGIEESKGGSLSQSSLLLEGIKSKESSALMNRCALSRLSFVKTVVKQWFGYFAISPACACFRRW</sequence>
<dbReference type="Proteomes" id="UP001642487">
    <property type="component" value="Chromosome 3"/>
</dbReference>
<dbReference type="EMBL" id="OZ021737">
    <property type="protein sequence ID" value="CAK9317120.1"/>
    <property type="molecule type" value="Genomic_DNA"/>
</dbReference>
<evidence type="ECO:0000313" key="1">
    <source>
        <dbReference type="EMBL" id="CAK9317120.1"/>
    </source>
</evidence>
<protein>
    <submittedName>
        <fullName evidence="1">Uncharacterized protein</fullName>
    </submittedName>
</protein>
<proteinExistence type="predicted"/>